<keyword evidence="8" id="KW-0479">Metal-binding</keyword>
<dbReference type="InterPro" id="IPR036671">
    <property type="entry name" value="DPH_MB_sf"/>
</dbReference>
<dbReference type="GO" id="GO:0005634">
    <property type="term" value="C:nucleus"/>
    <property type="evidence" value="ECO:0007669"/>
    <property type="project" value="UniProtKB-SubCell"/>
</dbReference>
<sequence length="172" mass="19401">MIDHYRTLDLPTPRESRACLTAEDIKQAYRLALLKHHPDKQGPAQATKDKPSIDTIKAAYGVLSDAKLRTDYDRELLLSNDPSAKEKSFHTGEEVVDLDDLEFDEKLGSWYRGCRCGEDRGYVVTEQHLENEEQRGGREVVVGCKGCSLWIIVGFSSVEEDEVDERNGSQKA</sequence>
<keyword evidence="9" id="KW-0862">Zinc</keyword>
<dbReference type="Gene3D" id="3.10.660.10">
    <property type="entry name" value="DPH Zinc finger"/>
    <property type="match status" value="1"/>
</dbReference>
<evidence type="ECO:0000256" key="11">
    <source>
        <dbReference type="ARBA" id="ARBA00023242"/>
    </source>
</evidence>
<dbReference type="Pfam" id="PF05207">
    <property type="entry name" value="Zn_ribbon_CSL"/>
    <property type="match status" value="1"/>
</dbReference>
<dbReference type="SUPFAM" id="SSF144217">
    <property type="entry name" value="CSL zinc finger"/>
    <property type="match status" value="1"/>
</dbReference>
<evidence type="ECO:0000256" key="9">
    <source>
        <dbReference type="ARBA" id="ARBA00022833"/>
    </source>
</evidence>
<dbReference type="CDD" id="cd06257">
    <property type="entry name" value="DnaJ"/>
    <property type="match status" value="1"/>
</dbReference>
<dbReference type="OrthoDB" id="445556at2759"/>
<protein>
    <recommendedName>
        <fullName evidence="6">Diphthamide biosynthesis protein 4</fullName>
    </recommendedName>
</protein>
<dbReference type="PANTHER" id="PTHR21454:SF46">
    <property type="entry name" value="DIPHTHAMIDE BIOSYNTHESIS PROTEIN 4"/>
    <property type="match status" value="1"/>
</dbReference>
<dbReference type="SUPFAM" id="SSF46565">
    <property type="entry name" value="Chaperone J-domain"/>
    <property type="match status" value="1"/>
</dbReference>
<keyword evidence="10" id="KW-0408">Iron</keyword>
<dbReference type="InParanoid" id="A0A0D2A9D2"/>
<comment type="pathway">
    <text evidence="4">Protein modification; peptidyl-diphthamide biosynthesis.</text>
</comment>
<dbReference type="STRING" id="253628.A0A0D2A9D2"/>
<dbReference type="RefSeq" id="XP_016213069.1">
    <property type="nucleotide sequence ID" value="XM_016358930.1"/>
</dbReference>
<dbReference type="GO" id="GO:0005737">
    <property type="term" value="C:cytoplasm"/>
    <property type="evidence" value="ECO:0007669"/>
    <property type="project" value="UniProtKB-SubCell"/>
</dbReference>
<evidence type="ECO:0000256" key="8">
    <source>
        <dbReference type="ARBA" id="ARBA00022723"/>
    </source>
</evidence>
<keyword evidence="15" id="KW-1185">Reference proteome</keyword>
<dbReference type="FunCoup" id="A0A0D2A9D2">
    <property type="interactions" value="354"/>
</dbReference>
<evidence type="ECO:0000256" key="2">
    <source>
        <dbReference type="ARBA" id="ARBA00004123"/>
    </source>
</evidence>
<dbReference type="InterPro" id="IPR001623">
    <property type="entry name" value="DnaJ_domain"/>
</dbReference>
<reference evidence="14 15" key="1">
    <citation type="submission" date="2015-01" db="EMBL/GenBank/DDBJ databases">
        <title>The Genome Sequence of Ochroconis gallopava CBS43764.</title>
        <authorList>
            <consortium name="The Broad Institute Genomics Platform"/>
            <person name="Cuomo C."/>
            <person name="de Hoog S."/>
            <person name="Gorbushina A."/>
            <person name="Stielow B."/>
            <person name="Teixiera M."/>
            <person name="Abouelleil A."/>
            <person name="Chapman S.B."/>
            <person name="Priest M."/>
            <person name="Young S.K."/>
            <person name="Wortman J."/>
            <person name="Nusbaum C."/>
            <person name="Birren B."/>
        </authorList>
    </citation>
    <scope>NUCLEOTIDE SEQUENCE [LARGE SCALE GENOMIC DNA]</scope>
    <source>
        <strain evidence="14 15">CBS 43764</strain>
    </source>
</reference>
<comment type="subcellular location">
    <subcellularLocation>
        <location evidence="3">Cytoplasm</location>
    </subcellularLocation>
    <subcellularLocation>
        <location evidence="2">Nucleus</location>
    </subcellularLocation>
</comment>
<dbReference type="Pfam" id="PF00226">
    <property type="entry name" value="DnaJ"/>
    <property type="match status" value="1"/>
</dbReference>
<dbReference type="GO" id="GO:0046872">
    <property type="term" value="F:metal ion binding"/>
    <property type="evidence" value="ECO:0007669"/>
    <property type="project" value="UniProtKB-KW"/>
</dbReference>
<dbReference type="InterPro" id="IPR044248">
    <property type="entry name" value="DPH3/4-like"/>
</dbReference>
<name>A0A0D2A9D2_9PEZI</name>
<dbReference type="InterPro" id="IPR036869">
    <property type="entry name" value="J_dom_sf"/>
</dbReference>
<keyword evidence="11" id="KW-0539">Nucleus</keyword>
<keyword evidence="7" id="KW-0963">Cytoplasm</keyword>
<evidence type="ECO:0000313" key="14">
    <source>
        <dbReference type="EMBL" id="KIW03200.1"/>
    </source>
</evidence>
<dbReference type="PROSITE" id="PS50076">
    <property type="entry name" value="DNAJ_2"/>
    <property type="match status" value="1"/>
</dbReference>
<dbReference type="AlphaFoldDB" id="A0A0D2A9D2"/>
<accession>A0A0D2A9D2</accession>
<dbReference type="EMBL" id="KN847545">
    <property type="protein sequence ID" value="KIW03200.1"/>
    <property type="molecule type" value="Genomic_DNA"/>
</dbReference>
<dbReference type="GeneID" id="27313399"/>
<gene>
    <name evidence="14" type="ORF">PV09_05426</name>
</gene>
<evidence type="ECO:0000256" key="1">
    <source>
        <dbReference type="ARBA" id="ARBA00003474"/>
    </source>
</evidence>
<dbReference type="InterPro" id="IPR007872">
    <property type="entry name" value="DPH_MB_dom"/>
</dbReference>
<feature type="domain" description="J" evidence="12">
    <location>
        <begin position="3"/>
        <end position="76"/>
    </location>
</feature>
<evidence type="ECO:0000259" key="13">
    <source>
        <dbReference type="PROSITE" id="PS51074"/>
    </source>
</evidence>
<comment type="similarity">
    <text evidence="5">Belongs to the DPH4 family.</text>
</comment>
<dbReference type="GO" id="GO:0017183">
    <property type="term" value="P:protein histidyl modification to diphthamide"/>
    <property type="evidence" value="ECO:0007669"/>
    <property type="project" value="UniProtKB-UniPathway"/>
</dbReference>
<evidence type="ECO:0000256" key="5">
    <source>
        <dbReference type="ARBA" id="ARBA00006169"/>
    </source>
</evidence>
<evidence type="ECO:0000259" key="12">
    <source>
        <dbReference type="PROSITE" id="PS50076"/>
    </source>
</evidence>
<evidence type="ECO:0000256" key="4">
    <source>
        <dbReference type="ARBA" id="ARBA00005156"/>
    </source>
</evidence>
<dbReference type="UniPathway" id="UPA00559"/>
<evidence type="ECO:0000313" key="15">
    <source>
        <dbReference type="Proteomes" id="UP000053259"/>
    </source>
</evidence>
<dbReference type="Proteomes" id="UP000053259">
    <property type="component" value="Unassembled WGS sequence"/>
</dbReference>
<comment type="function">
    <text evidence="1">Required for the first step of diphthamide biosynthesis, the transfer of 3-amino-3-carboxypropyl from S-adenosyl-L-methionine to a histidine residue. Diphthamide is a post-translational modification of histidine which occurs in elongation factor 2.</text>
</comment>
<dbReference type="SMART" id="SM00271">
    <property type="entry name" value="DnaJ"/>
    <property type="match status" value="1"/>
</dbReference>
<evidence type="ECO:0000256" key="6">
    <source>
        <dbReference type="ARBA" id="ARBA00021797"/>
    </source>
</evidence>
<dbReference type="Gene3D" id="1.10.287.110">
    <property type="entry name" value="DnaJ domain"/>
    <property type="match status" value="1"/>
</dbReference>
<evidence type="ECO:0000256" key="7">
    <source>
        <dbReference type="ARBA" id="ARBA00022490"/>
    </source>
</evidence>
<dbReference type="PANTHER" id="PTHR21454">
    <property type="entry name" value="DPH3 HOMOLOG-RELATED"/>
    <property type="match status" value="1"/>
</dbReference>
<dbReference type="HOGENOM" id="CLU_017633_7_0_1"/>
<dbReference type="VEuPathDB" id="FungiDB:PV09_05426"/>
<organism evidence="14 15">
    <name type="scientific">Verruconis gallopava</name>
    <dbReference type="NCBI Taxonomy" id="253628"/>
    <lineage>
        <taxon>Eukaryota</taxon>
        <taxon>Fungi</taxon>
        <taxon>Dikarya</taxon>
        <taxon>Ascomycota</taxon>
        <taxon>Pezizomycotina</taxon>
        <taxon>Dothideomycetes</taxon>
        <taxon>Pleosporomycetidae</taxon>
        <taxon>Venturiales</taxon>
        <taxon>Sympoventuriaceae</taxon>
        <taxon>Verruconis</taxon>
    </lineage>
</organism>
<proteinExistence type="inferred from homology"/>
<evidence type="ECO:0000256" key="10">
    <source>
        <dbReference type="ARBA" id="ARBA00023004"/>
    </source>
</evidence>
<evidence type="ECO:0000256" key="3">
    <source>
        <dbReference type="ARBA" id="ARBA00004496"/>
    </source>
</evidence>
<feature type="domain" description="DPH-type MB" evidence="13">
    <location>
        <begin position="92"/>
        <end position="156"/>
    </location>
</feature>
<dbReference type="PROSITE" id="PS51074">
    <property type="entry name" value="DPH_MB"/>
    <property type="match status" value="1"/>
</dbReference>